<protein>
    <submittedName>
        <fullName evidence="4">Act minimal PKS acyl carrier protein</fullName>
    </submittedName>
</protein>
<organism evidence="4 5">
    <name type="scientific">Actinacidiphila paucisporea</name>
    <dbReference type="NCBI Taxonomy" id="310782"/>
    <lineage>
        <taxon>Bacteria</taxon>
        <taxon>Bacillati</taxon>
        <taxon>Actinomycetota</taxon>
        <taxon>Actinomycetes</taxon>
        <taxon>Kitasatosporales</taxon>
        <taxon>Streptomycetaceae</taxon>
        <taxon>Actinacidiphila</taxon>
    </lineage>
</organism>
<gene>
    <name evidence="4" type="ORF">SAMN05216499_15014</name>
</gene>
<feature type="domain" description="Carrier" evidence="3">
    <location>
        <begin position="26"/>
        <end position="79"/>
    </location>
</feature>
<dbReference type="InterPro" id="IPR006162">
    <property type="entry name" value="Ppantetheine_attach_site"/>
</dbReference>
<dbReference type="SUPFAM" id="SSF47336">
    <property type="entry name" value="ACP-like"/>
    <property type="match status" value="1"/>
</dbReference>
<dbReference type="OrthoDB" id="3537906at2"/>
<evidence type="ECO:0000256" key="1">
    <source>
        <dbReference type="ARBA" id="ARBA00022450"/>
    </source>
</evidence>
<dbReference type="Proteomes" id="UP000184111">
    <property type="component" value="Unassembled WGS sequence"/>
</dbReference>
<dbReference type="Gene3D" id="1.10.1200.10">
    <property type="entry name" value="ACP-like"/>
    <property type="match status" value="1"/>
</dbReference>
<dbReference type="Pfam" id="PF00550">
    <property type="entry name" value="PP-binding"/>
    <property type="match status" value="1"/>
</dbReference>
<dbReference type="InterPro" id="IPR036736">
    <property type="entry name" value="ACP-like_sf"/>
</dbReference>
<dbReference type="STRING" id="310782.SAMN05216499_15014"/>
<dbReference type="RefSeq" id="WP_079190360.1">
    <property type="nucleotide sequence ID" value="NZ_FRBI01000050.1"/>
</dbReference>
<evidence type="ECO:0000313" key="5">
    <source>
        <dbReference type="Proteomes" id="UP000184111"/>
    </source>
</evidence>
<keyword evidence="1" id="KW-0596">Phosphopantetheine</keyword>
<dbReference type="PROSITE" id="PS00012">
    <property type="entry name" value="PHOSPHOPANTETHEINE"/>
    <property type="match status" value="1"/>
</dbReference>
<evidence type="ECO:0000313" key="4">
    <source>
        <dbReference type="EMBL" id="SHN37212.1"/>
    </source>
</evidence>
<keyword evidence="5" id="KW-1185">Reference proteome</keyword>
<sequence length="87" mass="9425">MTARQFTLEDLKRILIECAGADEAVDLDGEILDEGFEAIGYESLAILETGGRIETEYEVCLDEAVLSVHATPRELIAAVNELLTVAA</sequence>
<dbReference type="EMBL" id="FRBI01000050">
    <property type="protein sequence ID" value="SHN37212.1"/>
    <property type="molecule type" value="Genomic_DNA"/>
</dbReference>
<evidence type="ECO:0000259" key="3">
    <source>
        <dbReference type="Pfam" id="PF00550"/>
    </source>
</evidence>
<dbReference type="AlphaFoldDB" id="A0A1M7QYJ6"/>
<evidence type="ECO:0000256" key="2">
    <source>
        <dbReference type="ARBA" id="ARBA00022553"/>
    </source>
</evidence>
<proteinExistence type="predicted"/>
<accession>A0A1M7QYJ6</accession>
<reference evidence="4 5" key="1">
    <citation type="submission" date="2016-11" db="EMBL/GenBank/DDBJ databases">
        <authorList>
            <person name="Jaros S."/>
            <person name="Januszkiewicz K."/>
            <person name="Wedrychowicz H."/>
        </authorList>
    </citation>
    <scope>NUCLEOTIDE SEQUENCE [LARGE SCALE GENOMIC DNA]</scope>
    <source>
        <strain evidence="4 5">CGMCC 4.2025</strain>
    </source>
</reference>
<name>A0A1M7QYJ6_9ACTN</name>
<dbReference type="InterPro" id="IPR009081">
    <property type="entry name" value="PP-bd_ACP"/>
</dbReference>
<keyword evidence="2" id="KW-0597">Phosphoprotein</keyword>